<sequence>MKKILSLFLNLCMVVTLLPVTAMAEEIHTPIGRGGEIINFAPLTEIEKIVTIGTPLKDLKLPKDLTATVRTTVSLGEECMQDFGSSDEDTVTDNLGVTTPTTATESEWEETTVDIPVTWESTPEYDMDAEGEYVFKPVIASYTVNAPLPEITVTVGTAIMGRGLVTPLSTTTYDLWVGGVQVTADNKDGITSAGISGTVTYDPATKTLTLNGATITGAYEGPKFDSMTTAYYGIYANTDSLKIELMGSNTVTGKSQSGIYSAGIYTSNALTLSGSGSLSVSGGTGKFSVGIHSPEDLTISSGTVTAASIGEDVTSIAIYSGGAVTISDGIVEASAKTAASNSYGMIAANGYTINGGVVTVTGKIGLHANATTNPVTISDGVVNATGSEKGILGKLAVIGGTVTTQSDTKALDGTLTTSGYTGCTVTASTNKSGSGAGAYNATNLATYKYIKVEPSSGVTEQFTLTPGDTYYFDLSSEKNNIGTVNTALPDTTLHYVPFTYAGTVNAYSLTSAMATTEEYANANKSDRSLFVGDYVIGTSTSWNNLEEANLIFGKTFDINYKLRSLSGGSSKTGSALDGSDHIGQPNTNEWDQILDKSGSINNATGWIKNWDSKYSWIQDSYTVGMQNRTFRGGKSARFVYYNSASSVYSTYGIRPALEVLNPGALGSGGLKEVTLNLNGGKLKDSAADINIICAGNSFKAPSGEGLTVPSGKVFDGWKDTNSITTYAAGDTVTNTVTGLTAQWADAPVAQIGSTDYSTLQAAVDAATAGQTTKLLEDITLSATVTIPSDNTKSFTLDLNGKTLDGDNAITIQHNGSGTLTIKDTVSGGKVTSRVADGTIHLKGGSLVVMSGIVENTNASDSNAAVSNVESGSVSVEGGTVTALGGRSFAIANHSTGLVSVSSGTVSSGFRAILNDKSGKVSILGGEVKSISSIIEHEAIANLSTGEVSISGGKVDNGLGIAISNYSTGKIIIPSGSPVIRGGNMAMDKAPDLSGYANVAVTASTNYNGSPTTPYIAESISSYKYLTFATNAAGSAQTLSFANNTVTKTLGDPVFTNTLTHSVGTGTVTYSSSDTSVANVHPTSGVVVIVGAGNTTITANAAMVPGQFAPGSASFTLTVNNVLIKTVSVGSQNGTATAGSLTYTVTTTNIASGTYAVSVANLPAGVTVGNSGNVTVSGNSGTLTLTVADTAAAGTTSTLALTLDGTTSAAFSMVIGAPTPNLSVADVTFDAVTVGYMPTNKSIIITNSGGAQATISSVTTDRPSVFSIHSGYSIIGANSSINSWTIKPAIGLAVGTHTATITVTYDGERTASATVSITVHAVGNHTVTFNPNGGTVSETSRSVASGTAVGTLPTPTRSGSYSFDGWYTAASSGTQISASTTVSANVTYYAHWTYTGGGGSGSGGSSPDNSSLVIITPPTPDKPHSPTQGEIKVPGTVDGKGNITVDITDKTVTDAFDKTLAAAKKNGNEQNGITVVFRVDTGSKDASNVTVNLPKTVQDTILTKRITNTIVVVDNPGIKIGMDLPAVEAINKQAKADVHMTATRMDNGKLTADAKKAIGSRPVFDLKVNYDTNKQVQSFGNGNVSVTIPYTLGANEKAENVQTVYVDSNGKVHWMTGSVYDSVEKVVRFATSHFSTYGIGYKQQSPTFTDIIGHWAKEDIEFVVSRGFFSGTSATTFSPNTTMTRGMFITALGQLANADVSVYQNSSFTDVKSDAYYRGYIEWASKNSLVNGTGDGKFAPDQSITREQMAVIMENYTKVIGFALPKIHEENTFVDSTKISAYAKDAVMQMQMAGLISGKNGNLFDPQGTATRAEVAAVLRRFSEK</sequence>
<evidence type="ECO:0000313" key="2">
    <source>
        <dbReference type="Proteomes" id="UP000224460"/>
    </source>
</evidence>
<comment type="caution">
    <text evidence="1">The sequence shown here is derived from an EMBL/GenBank/DDBJ whole genome shotgun (WGS) entry which is preliminary data.</text>
</comment>
<proteinExistence type="predicted"/>
<gene>
    <name evidence="1" type="ORF">CS063_08555</name>
</gene>
<dbReference type="Proteomes" id="UP000224460">
    <property type="component" value="Unassembled WGS sequence"/>
</dbReference>
<dbReference type="EMBL" id="PEDL01000007">
    <property type="protein sequence ID" value="PHV70808.1"/>
    <property type="molecule type" value="Genomic_DNA"/>
</dbReference>
<keyword evidence="2" id="KW-1185">Reference proteome</keyword>
<reference evidence="1" key="1">
    <citation type="submission" date="2017-10" db="EMBL/GenBank/DDBJ databases">
        <title>Genome sequence of cellulolytic Lachnospiraceae bacterium XHS1971 isolated from hotspring sediment.</title>
        <authorList>
            <person name="Vasudevan G."/>
            <person name="Joshi A.J."/>
            <person name="Hivarkar S."/>
            <person name="Lanjekar V.B."/>
            <person name="Dhakephalkar P.K."/>
            <person name="Dagar S."/>
        </authorList>
    </citation>
    <scope>NUCLEOTIDE SEQUENCE</scope>
    <source>
        <strain evidence="1">XHS1971</strain>
    </source>
</reference>
<organism evidence="1 2">
    <name type="scientific">Sporanaerobium hydrogeniformans</name>
    <dbReference type="NCBI Taxonomy" id="3072179"/>
    <lineage>
        <taxon>Bacteria</taxon>
        <taxon>Bacillati</taxon>
        <taxon>Bacillota</taxon>
        <taxon>Clostridia</taxon>
        <taxon>Lachnospirales</taxon>
        <taxon>Lachnospiraceae</taxon>
        <taxon>Sporanaerobium</taxon>
    </lineage>
</organism>
<accession>A0AC61DDG7</accession>
<name>A0AC61DDG7_9FIRM</name>
<protein>
    <submittedName>
        <fullName evidence="1">Uncharacterized protein</fullName>
    </submittedName>
</protein>
<evidence type="ECO:0000313" key="1">
    <source>
        <dbReference type="EMBL" id="PHV70808.1"/>
    </source>
</evidence>